<dbReference type="AlphaFoldDB" id="A0A316Z7W3"/>
<organism evidence="2 3">
    <name type="scientific">Tilletiopsis washingtonensis</name>
    <dbReference type="NCBI Taxonomy" id="58919"/>
    <lineage>
        <taxon>Eukaryota</taxon>
        <taxon>Fungi</taxon>
        <taxon>Dikarya</taxon>
        <taxon>Basidiomycota</taxon>
        <taxon>Ustilaginomycotina</taxon>
        <taxon>Exobasidiomycetes</taxon>
        <taxon>Entylomatales</taxon>
        <taxon>Entylomatales incertae sedis</taxon>
        <taxon>Tilletiopsis</taxon>
    </lineage>
</organism>
<dbReference type="Pfam" id="PF14328">
    <property type="entry name" value="DUF4385"/>
    <property type="match status" value="1"/>
</dbReference>
<keyword evidence="3" id="KW-1185">Reference proteome</keyword>
<feature type="region of interest" description="Disordered" evidence="1">
    <location>
        <begin position="233"/>
        <end position="270"/>
    </location>
</feature>
<feature type="compositionally biased region" description="Polar residues" evidence="1">
    <location>
        <begin position="1"/>
        <end position="15"/>
    </location>
</feature>
<accession>A0A316Z7W3</accession>
<dbReference type="OrthoDB" id="2589819at2759"/>
<dbReference type="RefSeq" id="XP_025597625.1">
    <property type="nucleotide sequence ID" value="XM_025740951.1"/>
</dbReference>
<reference evidence="2 3" key="1">
    <citation type="journal article" date="2018" name="Mol. Biol. Evol.">
        <title>Broad Genomic Sampling Reveals a Smut Pathogenic Ancestry of the Fungal Clade Ustilaginomycotina.</title>
        <authorList>
            <person name="Kijpornyongpan T."/>
            <person name="Mondo S.J."/>
            <person name="Barry K."/>
            <person name="Sandor L."/>
            <person name="Lee J."/>
            <person name="Lipzen A."/>
            <person name="Pangilinan J."/>
            <person name="LaButti K."/>
            <person name="Hainaut M."/>
            <person name="Henrissat B."/>
            <person name="Grigoriev I.V."/>
            <person name="Spatafora J.W."/>
            <person name="Aime M.C."/>
        </authorList>
    </citation>
    <scope>NUCLEOTIDE SEQUENCE [LARGE SCALE GENOMIC DNA]</scope>
    <source>
        <strain evidence="2 3">MCA 4186</strain>
    </source>
</reference>
<feature type="compositionally biased region" description="Low complexity" evidence="1">
    <location>
        <begin position="53"/>
        <end position="70"/>
    </location>
</feature>
<evidence type="ECO:0000313" key="2">
    <source>
        <dbReference type="EMBL" id="PWN97346.1"/>
    </source>
</evidence>
<evidence type="ECO:0000256" key="1">
    <source>
        <dbReference type="SAM" id="MobiDB-lite"/>
    </source>
</evidence>
<proteinExistence type="predicted"/>
<dbReference type="InterPro" id="IPR025494">
    <property type="entry name" value="DUF4385"/>
</dbReference>
<feature type="compositionally biased region" description="Basic and acidic residues" evidence="1">
    <location>
        <begin position="27"/>
        <end position="36"/>
    </location>
</feature>
<sequence length="270" mass="29366">MAPQTRSQKPGTSTSEGKKVAARGAKRKEAEVEVGKAESSARGARQSDRKPAVKAAGAASASKGKQAAPKGKSKAKSKGTPMASFPYELDWKRIDARKHPFLYRPGRGEQGVFAVQPYKAELLPLWAFKDPATATRSSQDLEAAFERYLDAEDFVGADMCRKFIQMGFTRARRYANHAGGRKYVVPGGKEQLPRGAEDPVKAEAASIFSEVLARVKADERYTRLLQEFSERWADHTVPAPDELEGLGLLEPKPDADSGGDDHDDDGASDD</sequence>
<dbReference type="Proteomes" id="UP000245946">
    <property type="component" value="Unassembled WGS sequence"/>
</dbReference>
<evidence type="ECO:0000313" key="3">
    <source>
        <dbReference type="Proteomes" id="UP000245946"/>
    </source>
</evidence>
<dbReference type="GeneID" id="37268495"/>
<dbReference type="EMBL" id="KZ819295">
    <property type="protein sequence ID" value="PWN97346.1"/>
    <property type="molecule type" value="Genomic_DNA"/>
</dbReference>
<name>A0A316Z7W3_9BASI</name>
<gene>
    <name evidence="2" type="ORF">FA09DRAFT_319676</name>
</gene>
<feature type="compositionally biased region" description="Acidic residues" evidence="1">
    <location>
        <begin position="257"/>
        <end position="270"/>
    </location>
</feature>
<feature type="region of interest" description="Disordered" evidence="1">
    <location>
        <begin position="1"/>
        <end position="81"/>
    </location>
</feature>
<protein>
    <submittedName>
        <fullName evidence="2">Uncharacterized protein</fullName>
    </submittedName>
</protein>